<keyword evidence="3" id="KW-1185">Reference proteome</keyword>
<reference evidence="3" key="1">
    <citation type="submission" date="2015-09" db="EMBL/GenBank/DDBJ databases">
        <authorList>
            <consortium name="Pathogen Informatics"/>
        </authorList>
    </citation>
    <scope>NUCLEOTIDE SEQUENCE [LARGE SCALE GENOMIC DNA]</scope>
    <source>
        <strain evidence="3">Lake Konstanz</strain>
    </source>
</reference>
<accession>A0A0S4JHG0</accession>
<gene>
    <name evidence="2" type="ORF">BSAL_29305</name>
</gene>
<evidence type="ECO:0000256" key="1">
    <source>
        <dbReference type="SAM" id="MobiDB-lite"/>
    </source>
</evidence>
<evidence type="ECO:0000313" key="2">
    <source>
        <dbReference type="EMBL" id="CUG90924.1"/>
    </source>
</evidence>
<feature type="region of interest" description="Disordered" evidence="1">
    <location>
        <begin position="1"/>
        <end position="21"/>
    </location>
</feature>
<sequence>MQSGARPQTAGPRIGSGRRDSALELARYARQAWQQGKEVAARASFETTGDYCRSEKFFDASQRIASHSRFMGHHRRHETDDDDTAATLQLASTKRPTSAAAHKRTSYDEERGAIIDASILSSVPLPRSGASSFFSSSHLDSGHSTLRAHHHDDSPSVPSLAATSPPQPQIHNDDLLVVSPISSADALRRAELEHTARSNILETLTMADSSGPPLKQTIGLSSFAQLLRDHHHQTRALDNPAVDHKAAEEQPLQQQQQPGRMFHQRPSTAQPRPTKASPPPLNCFRPWSSMPLRPYQDPLQLLKSSAQVQHGSSNTAATRQTSLGYGSAVSSSSKVTGSTLSRATQSKSKDPLSILLQQQAADVTKRADLRVSYQANMDALRLRQENLENVLCRIADARRL</sequence>
<dbReference type="EMBL" id="CYKH01001877">
    <property type="protein sequence ID" value="CUG90924.1"/>
    <property type="molecule type" value="Genomic_DNA"/>
</dbReference>
<feature type="compositionally biased region" description="Polar residues" evidence="1">
    <location>
        <begin position="304"/>
        <end position="320"/>
    </location>
</feature>
<dbReference type="Proteomes" id="UP000051952">
    <property type="component" value="Unassembled WGS sequence"/>
</dbReference>
<name>A0A0S4JHG0_BODSA</name>
<evidence type="ECO:0000313" key="3">
    <source>
        <dbReference type="Proteomes" id="UP000051952"/>
    </source>
</evidence>
<dbReference type="VEuPathDB" id="TriTrypDB:BSAL_29305"/>
<feature type="region of interest" description="Disordered" evidence="1">
    <location>
        <begin position="131"/>
        <end position="171"/>
    </location>
</feature>
<feature type="region of interest" description="Disordered" evidence="1">
    <location>
        <begin position="304"/>
        <end position="351"/>
    </location>
</feature>
<feature type="region of interest" description="Disordered" evidence="1">
    <location>
        <begin position="239"/>
        <end position="289"/>
    </location>
</feature>
<organism evidence="2 3">
    <name type="scientific">Bodo saltans</name>
    <name type="common">Flagellated protozoan</name>
    <dbReference type="NCBI Taxonomy" id="75058"/>
    <lineage>
        <taxon>Eukaryota</taxon>
        <taxon>Discoba</taxon>
        <taxon>Euglenozoa</taxon>
        <taxon>Kinetoplastea</taxon>
        <taxon>Metakinetoplastina</taxon>
        <taxon>Eubodonida</taxon>
        <taxon>Bodonidae</taxon>
        <taxon>Bodo</taxon>
    </lineage>
</organism>
<dbReference type="AlphaFoldDB" id="A0A0S4JHG0"/>
<feature type="compositionally biased region" description="Low complexity" evidence="1">
    <location>
        <begin position="131"/>
        <end position="144"/>
    </location>
</feature>
<feature type="compositionally biased region" description="Low complexity" evidence="1">
    <location>
        <begin position="321"/>
        <end position="341"/>
    </location>
</feature>
<proteinExistence type="predicted"/>
<protein>
    <submittedName>
        <fullName evidence="2">Uncharacterized protein</fullName>
    </submittedName>
</protein>